<feature type="transmembrane region" description="Helical" evidence="7">
    <location>
        <begin position="417"/>
        <end position="445"/>
    </location>
</feature>
<dbReference type="GO" id="GO:0098797">
    <property type="term" value="C:plasma membrane protein complex"/>
    <property type="evidence" value="ECO:0007669"/>
    <property type="project" value="TreeGrafter"/>
</dbReference>
<reference evidence="10" key="1">
    <citation type="submission" date="2019-07" db="EMBL/GenBank/DDBJ databases">
        <title>Arthrobacter KR32 sp. nov., isolated from mountain cheese made of cows milk.</title>
        <authorList>
            <person name="Flegler A."/>
        </authorList>
    </citation>
    <scope>NUCLEOTIDE SEQUENCE [LARGE SCALE GENOMIC DNA]</scope>
    <source>
        <strain evidence="10">KR32</strain>
    </source>
</reference>
<accession>A0A7X1TND4</accession>
<dbReference type="Pfam" id="PF02687">
    <property type="entry name" value="FtsX"/>
    <property type="match status" value="2"/>
</dbReference>
<proteinExistence type="inferred from homology"/>
<evidence type="ECO:0000256" key="6">
    <source>
        <dbReference type="ARBA" id="ARBA00023136"/>
    </source>
</evidence>
<dbReference type="Proteomes" id="UP000326464">
    <property type="component" value="Unassembled WGS sequence"/>
</dbReference>
<dbReference type="InterPro" id="IPR051447">
    <property type="entry name" value="Lipoprotein-release_system"/>
</dbReference>
<keyword evidence="5 7" id="KW-1133">Transmembrane helix</keyword>
<feature type="transmembrane region" description="Helical" evidence="7">
    <location>
        <begin position="794"/>
        <end position="819"/>
    </location>
</feature>
<evidence type="ECO:0000256" key="2">
    <source>
        <dbReference type="ARBA" id="ARBA00005236"/>
    </source>
</evidence>
<evidence type="ECO:0000256" key="5">
    <source>
        <dbReference type="ARBA" id="ARBA00022989"/>
    </source>
</evidence>
<evidence type="ECO:0000256" key="3">
    <source>
        <dbReference type="ARBA" id="ARBA00022475"/>
    </source>
</evidence>
<dbReference type="RefSeq" id="WP_191931679.1">
    <property type="nucleotide sequence ID" value="NZ_VJXX01000001.1"/>
</dbReference>
<comment type="subcellular location">
    <subcellularLocation>
        <location evidence="1">Cell membrane</location>
        <topology evidence="1">Multi-pass membrane protein</topology>
    </subcellularLocation>
</comment>
<dbReference type="PANTHER" id="PTHR30489">
    <property type="entry name" value="LIPOPROTEIN-RELEASING SYSTEM TRANSMEMBRANE PROTEIN LOLE"/>
    <property type="match status" value="1"/>
</dbReference>
<evidence type="ECO:0000256" key="1">
    <source>
        <dbReference type="ARBA" id="ARBA00004651"/>
    </source>
</evidence>
<feature type="transmembrane region" description="Helical" evidence="7">
    <location>
        <begin position="273"/>
        <end position="298"/>
    </location>
</feature>
<feature type="transmembrane region" description="Helical" evidence="7">
    <location>
        <begin position="359"/>
        <end position="386"/>
    </location>
</feature>
<comment type="similarity">
    <text evidence="2">Belongs to the ABC-4 integral membrane protein family. LolC/E subfamily.</text>
</comment>
<keyword evidence="3" id="KW-1003">Cell membrane</keyword>
<dbReference type="PANTHER" id="PTHR30489:SF0">
    <property type="entry name" value="LIPOPROTEIN-RELEASING SYSTEM TRANSMEMBRANE PROTEIN LOLE"/>
    <property type="match status" value="1"/>
</dbReference>
<feature type="transmembrane region" description="Helical" evidence="7">
    <location>
        <begin position="744"/>
        <end position="773"/>
    </location>
</feature>
<feature type="domain" description="ABC3 transporter permease C-terminal" evidence="8">
    <location>
        <begin position="276"/>
        <end position="394"/>
    </location>
</feature>
<feature type="transmembrane region" description="Helical" evidence="7">
    <location>
        <begin position="839"/>
        <end position="859"/>
    </location>
</feature>
<name>A0A7X1TND4_9MICC</name>
<organism evidence="9 10">
    <name type="scientific">Arthrobacter bussei</name>
    <dbReference type="NCBI Taxonomy" id="2594179"/>
    <lineage>
        <taxon>Bacteria</taxon>
        <taxon>Bacillati</taxon>
        <taxon>Actinomycetota</taxon>
        <taxon>Actinomycetes</taxon>
        <taxon>Micrococcales</taxon>
        <taxon>Micrococcaceae</taxon>
        <taxon>Arthrobacter</taxon>
    </lineage>
</organism>
<evidence type="ECO:0000256" key="7">
    <source>
        <dbReference type="SAM" id="Phobius"/>
    </source>
</evidence>
<dbReference type="GO" id="GO:0044874">
    <property type="term" value="P:lipoprotein localization to outer membrane"/>
    <property type="evidence" value="ECO:0007669"/>
    <property type="project" value="TreeGrafter"/>
</dbReference>
<evidence type="ECO:0000313" key="9">
    <source>
        <dbReference type="EMBL" id="MPY10450.1"/>
    </source>
</evidence>
<dbReference type="EMBL" id="VJXX01000001">
    <property type="protein sequence ID" value="MPY10450.1"/>
    <property type="molecule type" value="Genomic_DNA"/>
</dbReference>
<feature type="transmembrane region" description="Helical" evidence="7">
    <location>
        <begin position="494"/>
        <end position="515"/>
    </location>
</feature>
<dbReference type="AlphaFoldDB" id="A0A7X1TND4"/>
<comment type="caution">
    <text evidence="9">The sequence shown here is derived from an EMBL/GenBank/DDBJ whole genome shotgun (WGS) entry which is preliminary data.</text>
</comment>
<feature type="domain" description="ABC3 transporter permease C-terminal" evidence="8">
    <location>
        <begin position="752"/>
        <end position="869"/>
    </location>
</feature>
<evidence type="ECO:0000259" key="8">
    <source>
        <dbReference type="Pfam" id="PF02687"/>
    </source>
</evidence>
<evidence type="ECO:0000256" key="4">
    <source>
        <dbReference type="ARBA" id="ARBA00022692"/>
    </source>
</evidence>
<protein>
    <submittedName>
        <fullName evidence="9">ABC transporter permease</fullName>
    </submittedName>
</protein>
<keyword evidence="10" id="KW-1185">Reference proteome</keyword>
<gene>
    <name evidence="9" type="ORF">FNH21_06895</name>
</gene>
<evidence type="ECO:0000313" key="10">
    <source>
        <dbReference type="Proteomes" id="UP000326464"/>
    </source>
</evidence>
<keyword evidence="4 7" id="KW-0812">Transmembrane</keyword>
<feature type="transmembrane region" description="Helical" evidence="7">
    <location>
        <begin position="451"/>
        <end position="473"/>
    </location>
</feature>
<sequence length="876" mass="87268">MLQVALAQVRMHARRFVAVGLAVVLGVAFLSATLMVNATTNASLRESIGASYARADLVITGQDGAPVPAEAVAPLAGLDGVEAAYGQERTYAQLATGAQTSLAALTTTAPAALKNATVSSGSSPQAPEEVLLDEVSAERLGVTPGDTVALDGGSGPQGSPAAGPLRVTGLYAPSPDPSLSGVVQVLASPEVVRGSNGGTASVRNVQLALMPGADEQSVTAAALSVLDETAAAATGDGGPAGSDPGTFTVRTALEQTTADVAQLSSGGDILTGILLAFAAVAVIVAALVISNTFSVLVAQRTRELALLRCIGAERRQVRTSVLVEAAVVGLVASVLGVLLAVGVMAALVGLAGQTSFGSFAVLAVPPSAVVIGIAIGVLMTVLAALVPARAATRVAPLAALRPAEPPAAGSRSGRTRLAIGLVALLLGSALLAFGAVTVALVPALVGGALSFLGVILLAPFFVPASVAAIGRLARPLGVPGSLASVNAVRNPARTTASSAALMVGVTLVTMMMVGAQTARTSFDRELEANYAVDLQVTGPGSATVTAAEAGRITVDARTLLAVDGVLDAVEVTPVMLTSAEDGELLVYSADPAEVAGVLRAEGLELMDGAVLAPQSWEQDEVTLDGGNGPATLPVTSTDAAFFLPLITTATAEQLGGTPPDALTTLLGPSLDPNLDPASAPPEALQDGTLADYIGATFWLRLVDGLDGTAAADLQSEIVTATGVSEYNVSGAVIERLAYNQIIDVMLLIVTALLAVAVLIALIGVANTLSLSVLERRRENSLLRALGLTRGQLRGMLAVEAVLIAGVAALLGSGLGILYGWLGTQSALGGITAVAPAVPIGQIGAVLAVAVAAGLLASVLPARRAARLSPVAGLAAD</sequence>
<feature type="transmembrane region" description="Helical" evidence="7">
    <location>
        <begin position="319"/>
        <end position="347"/>
    </location>
</feature>
<keyword evidence="6 7" id="KW-0472">Membrane</keyword>
<dbReference type="InterPro" id="IPR003838">
    <property type="entry name" value="ABC3_permease_C"/>
</dbReference>